<dbReference type="GO" id="GO:0003676">
    <property type="term" value="F:nucleic acid binding"/>
    <property type="evidence" value="ECO:0007669"/>
    <property type="project" value="InterPro"/>
</dbReference>
<dbReference type="InterPro" id="IPR044730">
    <property type="entry name" value="RNase_H-like_dom_plant"/>
</dbReference>
<organism evidence="2 3">
    <name type="scientific">Cannabis sativa</name>
    <name type="common">Hemp</name>
    <name type="synonym">Marijuana</name>
    <dbReference type="NCBI Taxonomy" id="3483"/>
    <lineage>
        <taxon>Eukaryota</taxon>
        <taxon>Viridiplantae</taxon>
        <taxon>Streptophyta</taxon>
        <taxon>Embryophyta</taxon>
        <taxon>Tracheophyta</taxon>
        <taxon>Spermatophyta</taxon>
        <taxon>Magnoliopsida</taxon>
        <taxon>eudicotyledons</taxon>
        <taxon>Gunneridae</taxon>
        <taxon>Pentapetalae</taxon>
        <taxon>rosids</taxon>
        <taxon>fabids</taxon>
        <taxon>Rosales</taxon>
        <taxon>Cannabaceae</taxon>
        <taxon>Cannabis</taxon>
    </lineage>
</organism>
<dbReference type="Gene3D" id="3.30.420.10">
    <property type="entry name" value="Ribonuclease H-like superfamily/Ribonuclease H"/>
    <property type="match status" value="1"/>
</dbReference>
<evidence type="ECO:0000259" key="1">
    <source>
        <dbReference type="PROSITE" id="PS50879"/>
    </source>
</evidence>
<evidence type="ECO:0000313" key="3">
    <source>
        <dbReference type="Proteomes" id="UP000525078"/>
    </source>
</evidence>
<gene>
    <name evidence="2" type="ORF">F8388_015943</name>
</gene>
<accession>A0A7J6EEW8</accession>
<protein>
    <recommendedName>
        <fullName evidence="1">RNase H type-1 domain-containing protein</fullName>
    </recommendedName>
</protein>
<feature type="domain" description="RNase H type-1" evidence="1">
    <location>
        <begin position="15"/>
        <end position="104"/>
    </location>
</feature>
<dbReference type="InterPro" id="IPR012337">
    <property type="entry name" value="RNaseH-like_sf"/>
</dbReference>
<evidence type="ECO:0000313" key="2">
    <source>
        <dbReference type="EMBL" id="KAF4356967.1"/>
    </source>
</evidence>
<dbReference type="PROSITE" id="PS50879">
    <property type="entry name" value="RNASE_H_1"/>
    <property type="match status" value="1"/>
</dbReference>
<proteinExistence type="predicted"/>
<dbReference type="Proteomes" id="UP000525078">
    <property type="component" value="Unassembled WGS sequence"/>
</dbReference>
<reference evidence="2 3" key="1">
    <citation type="journal article" date="2020" name="bioRxiv">
        <title>Sequence and annotation of 42 cannabis genomes reveals extensive copy number variation in cannabinoid synthesis and pathogen resistance genes.</title>
        <authorList>
            <person name="Mckernan K.J."/>
            <person name="Helbert Y."/>
            <person name="Kane L.T."/>
            <person name="Ebling H."/>
            <person name="Zhang L."/>
            <person name="Liu B."/>
            <person name="Eaton Z."/>
            <person name="Mclaughlin S."/>
            <person name="Kingan S."/>
            <person name="Baybayan P."/>
            <person name="Concepcion G."/>
            <person name="Jordan M."/>
            <person name="Riva A."/>
            <person name="Barbazuk W."/>
            <person name="Harkins T."/>
        </authorList>
    </citation>
    <scope>NUCLEOTIDE SEQUENCE [LARGE SCALE GENOMIC DNA]</scope>
    <source>
        <strain evidence="3">cv. Jamaican Lion 4</strain>
        <tissue evidence="2">Leaf</tissue>
    </source>
</reference>
<dbReference type="AlphaFoldDB" id="A0A7J6EEW8"/>
<dbReference type="EMBL" id="JAATIP010000243">
    <property type="protein sequence ID" value="KAF4356967.1"/>
    <property type="molecule type" value="Genomic_DNA"/>
</dbReference>
<dbReference type="PANTHER" id="PTHR34146:SF3">
    <property type="entry name" value="POLYNUCLEOTIDYL TRANSFERASE, RIBONUCLEASE H-LIKE SUPERFAMILY PROTEIN"/>
    <property type="match status" value="1"/>
</dbReference>
<dbReference type="PANTHER" id="PTHR34146">
    <property type="entry name" value="POLYNUCLEOTIDYL TRANSFERASE, RIBONUCLEASE H-LIKE SUPERFAMILY PROTEIN-RELATED"/>
    <property type="match status" value="1"/>
</dbReference>
<dbReference type="GO" id="GO:0004523">
    <property type="term" value="F:RNA-DNA hybrid ribonuclease activity"/>
    <property type="evidence" value="ECO:0007669"/>
    <property type="project" value="InterPro"/>
</dbReference>
<dbReference type="InterPro" id="IPR002156">
    <property type="entry name" value="RNaseH_domain"/>
</dbReference>
<dbReference type="SUPFAM" id="SSF53098">
    <property type="entry name" value="Ribonuclease H-like"/>
    <property type="match status" value="1"/>
</dbReference>
<dbReference type="CDD" id="cd06222">
    <property type="entry name" value="RNase_H_like"/>
    <property type="match status" value="1"/>
</dbReference>
<dbReference type="InterPro" id="IPR036397">
    <property type="entry name" value="RNaseH_sf"/>
</dbReference>
<dbReference type="Pfam" id="PF13456">
    <property type="entry name" value="RVT_3"/>
    <property type="match status" value="1"/>
</dbReference>
<sequence length="104" mass="11637">MNRALLAKELWCKDTQKCNVIFTDASWTKGDAGIAAISIDIHTKCWFIKSQKIQTQSALEAEFHAILLALTRAIDLGWQEVHILSDSKIAVQAYLHQLESRIGG</sequence>
<name>A0A7J6EEW8_CANSA</name>
<comment type="caution">
    <text evidence="2">The sequence shown here is derived from an EMBL/GenBank/DDBJ whole genome shotgun (WGS) entry which is preliminary data.</text>
</comment>